<evidence type="ECO:0000313" key="6">
    <source>
        <dbReference type="EMBL" id="KAK0750451.1"/>
    </source>
</evidence>
<keyword evidence="2" id="KW-0472">Membrane</keyword>
<feature type="transmembrane region" description="Helical" evidence="2">
    <location>
        <begin position="278"/>
        <end position="298"/>
    </location>
</feature>
<keyword evidence="3" id="KW-0732">Signal</keyword>
<keyword evidence="2" id="KW-1133">Transmembrane helix</keyword>
<evidence type="ECO:0000256" key="2">
    <source>
        <dbReference type="SAM" id="Phobius"/>
    </source>
</evidence>
<feature type="region of interest" description="Disordered" evidence="1">
    <location>
        <begin position="184"/>
        <end position="217"/>
    </location>
</feature>
<dbReference type="InterPro" id="IPR018825">
    <property type="entry name" value="DUF2427"/>
</dbReference>
<feature type="transmembrane region" description="Helical" evidence="2">
    <location>
        <begin position="61"/>
        <end position="84"/>
    </location>
</feature>
<dbReference type="Pfam" id="PF10355">
    <property type="entry name" value="Ytp1"/>
    <property type="match status" value="1"/>
</dbReference>
<comment type="caution">
    <text evidence="6">The sequence shown here is derived from an EMBL/GenBank/DDBJ whole genome shotgun (WGS) entry which is preliminary data.</text>
</comment>
<gene>
    <name evidence="6" type="ORF">B0T18DRAFT_322055</name>
</gene>
<feature type="domain" description="DUF2427" evidence="4">
    <location>
        <begin position="47"/>
        <end position="147"/>
    </location>
</feature>
<feature type="transmembrane region" description="Helical" evidence="2">
    <location>
        <begin position="532"/>
        <end position="554"/>
    </location>
</feature>
<feature type="transmembrane region" description="Helical" evidence="2">
    <location>
        <begin position="91"/>
        <end position="110"/>
    </location>
</feature>
<reference evidence="6" key="1">
    <citation type="submission" date="2023-06" db="EMBL/GenBank/DDBJ databases">
        <title>Genome-scale phylogeny and comparative genomics of the fungal order Sordariales.</title>
        <authorList>
            <consortium name="Lawrence Berkeley National Laboratory"/>
            <person name="Hensen N."/>
            <person name="Bonometti L."/>
            <person name="Westerberg I."/>
            <person name="Brannstrom I.O."/>
            <person name="Guillou S."/>
            <person name="Cros-Aarteil S."/>
            <person name="Calhoun S."/>
            <person name="Haridas S."/>
            <person name="Kuo A."/>
            <person name="Mondo S."/>
            <person name="Pangilinan J."/>
            <person name="Riley R."/>
            <person name="LaButti K."/>
            <person name="Andreopoulos B."/>
            <person name="Lipzen A."/>
            <person name="Chen C."/>
            <person name="Yanf M."/>
            <person name="Daum C."/>
            <person name="Ng V."/>
            <person name="Clum A."/>
            <person name="Steindorff A."/>
            <person name="Ohm R."/>
            <person name="Martin F."/>
            <person name="Silar P."/>
            <person name="Natvig D."/>
            <person name="Lalanne C."/>
            <person name="Gautier V."/>
            <person name="Ament-velasquez S.L."/>
            <person name="Kruys A."/>
            <person name="Hutchinson M.I."/>
            <person name="Powell A.J."/>
            <person name="Barry K."/>
            <person name="Miller A.N."/>
            <person name="Grigoriev I.V."/>
            <person name="Debuchy R."/>
            <person name="Gladieux P."/>
            <person name="Thoren M.H."/>
            <person name="Johannesson H."/>
        </authorList>
    </citation>
    <scope>NUCLEOTIDE SEQUENCE</scope>
    <source>
        <strain evidence="6">SMH3187-1</strain>
    </source>
</reference>
<feature type="transmembrane region" description="Helical" evidence="2">
    <location>
        <begin position="130"/>
        <end position="148"/>
    </location>
</feature>
<feature type="compositionally biased region" description="Polar residues" evidence="1">
    <location>
        <begin position="191"/>
        <end position="213"/>
    </location>
</feature>
<keyword evidence="2" id="KW-0812">Transmembrane</keyword>
<proteinExistence type="predicted"/>
<evidence type="ECO:0000313" key="7">
    <source>
        <dbReference type="Proteomes" id="UP001172155"/>
    </source>
</evidence>
<feature type="signal peptide" evidence="3">
    <location>
        <begin position="1"/>
        <end position="26"/>
    </location>
</feature>
<dbReference type="Pfam" id="PF10348">
    <property type="entry name" value="DUF2427"/>
    <property type="match status" value="1"/>
</dbReference>
<dbReference type="PANTHER" id="PTHR31685:SF3">
    <property type="entry name" value="INTEGRAL MEMBRANE PROTEIN (AFU_ORTHOLOGUE AFUA_6G12730)"/>
    <property type="match status" value="1"/>
</dbReference>
<feature type="transmembrane region" description="Helical" evidence="2">
    <location>
        <begin position="310"/>
        <end position="327"/>
    </location>
</feature>
<evidence type="ECO:0000259" key="4">
    <source>
        <dbReference type="Pfam" id="PF10348"/>
    </source>
</evidence>
<dbReference type="PANTHER" id="PTHR31685">
    <property type="entry name" value="INTEGRAL MEMBRANE PROTEIN (AFU_ORTHOLOGUE AFUA_6G12730)-RELATED"/>
    <property type="match status" value="1"/>
</dbReference>
<keyword evidence="7" id="KW-1185">Reference proteome</keyword>
<accession>A0AA40K961</accession>
<organism evidence="6 7">
    <name type="scientific">Schizothecium vesticola</name>
    <dbReference type="NCBI Taxonomy" id="314040"/>
    <lineage>
        <taxon>Eukaryota</taxon>
        <taxon>Fungi</taxon>
        <taxon>Dikarya</taxon>
        <taxon>Ascomycota</taxon>
        <taxon>Pezizomycotina</taxon>
        <taxon>Sordariomycetes</taxon>
        <taxon>Sordariomycetidae</taxon>
        <taxon>Sordariales</taxon>
        <taxon>Schizotheciaceae</taxon>
        <taxon>Schizothecium</taxon>
    </lineage>
</organism>
<evidence type="ECO:0000256" key="1">
    <source>
        <dbReference type="SAM" id="MobiDB-lite"/>
    </source>
</evidence>
<evidence type="ECO:0000256" key="3">
    <source>
        <dbReference type="SAM" id="SignalP"/>
    </source>
</evidence>
<evidence type="ECO:0000259" key="5">
    <source>
        <dbReference type="Pfam" id="PF10355"/>
    </source>
</evidence>
<name>A0AA40K961_9PEZI</name>
<evidence type="ECO:0008006" key="8">
    <source>
        <dbReference type="Google" id="ProtNLM"/>
    </source>
</evidence>
<dbReference type="Gene3D" id="1.20.120.1770">
    <property type="match status" value="1"/>
</dbReference>
<protein>
    <recommendedName>
        <fullName evidence="8">Integral membrane protein</fullName>
    </recommendedName>
</protein>
<dbReference type="AlphaFoldDB" id="A0AA40K961"/>
<feature type="domain" description="Protein YTP1-like C-terminal" evidence="5">
    <location>
        <begin position="283"/>
        <end position="555"/>
    </location>
</feature>
<sequence>MKAIAIFILRAVASAAVLGLVPAVLAHGDDMKMEKGEADKPRPADEYPPTYFAHPEHQTAIYAHIGLMVLGWVFVLPIAVMLSLARSRYTLAAQFLFTAVNAAGVLLAIVYDANTPDLYPDNAHHKLGWVVTWVAAAQLLISVLSRVAGARGRKGDRDGSAHERASFIPVSTEAMAEHESQFPLGGRRFSTDSGQGTEPKTESLRSPSMSSGAESPGFALHNVPLRNARYGEDGDGDIEAAAFPLSGAVYSAAQKAAGVVSSRFWKFFMFIYHCVDRVILILGFIALCTGIATFGRFFEGSGIFSGLAHWIKGGVFIWLGIFTLGRWSGSFAELGWAWNLPFTPGRRLSAESVESLLIFLYGATNIFLEHLGSPGGPWSSQDLEHVSITVLFLGGGLLGLLIESASVRSLLNITPTTSDEEEPEPDSYRTSTNPVPALVILLLGSLMSSHVQESAISTMVHRQWGQLLAGASCARGVTYVVMWLKPPTSRYPGRPPTEVLVAFGLVSGGVIFMASAADTVNGMIHYELDAMFMYTVTMGLVGLLMAWIVAVIAVKGWAVRRERRG</sequence>
<feature type="chain" id="PRO_5041376474" description="Integral membrane protein" evidence="3">
    <location>
        <begin position="27"/>
        <end position="565"/>
    </location>
</feature>
<dbReference type="CDD" id="cd08760">
    <property type="entry name" value="Cyt_b561_FRRS1_like"/>
    <property type="match status" value="1"/>
</dbReference>
<feature type="transmembrane region" description="Helical" evidence="2">
    <location>
        <begin position="496"/>
        <end position="517"/>
    </location>
</feature>
<dbReference type="Proteomes" id="UP001172155">
    <property type="component" value="Unassembled WGS sequence"/>
</dbReference>
<dbReference type="EMBL" id="JAUKUD010000003">
    <property type="protein sequence ID" value="KAK0750451.1"/>
    <property type="molecule type" value="Genomic_DNA"/>
</dbReference>
<dbReference type="InterPro" id="IPR018827">
    <property type="entry name" value="YTP1_C"/>
</dbReference>